<gene>
    <name evidence="2" type="ORF">DXC17_15145</name>
</gene>
<dbReference type="Proteomes" id="UP000260780">
    <property type="component" value="Unassembled WGS sequence"/>
</dbReference>
<accession>A0A3E4VZ17</accession>
<evidence type="ECO:0000313" key="3">
    <source>
        <dbReference type="Proteomes" id="UP000260780"/>
    </source>
</evidence>
<evidence type="ECO:0000313" key="2">
    <source>
        <dbReference type="EMBL" id="RGM35182.1"/>
    </source>
</evidence>
<organism evidence="2 3">
    <name type="scientific">Phocaeicola plebeius</name>
    <dbReference type="NCBI Taxonomy" id="310297"/>
    <lineage>
        <taxon>Bacteria</taxon>
        <taxon>Pseudomonadati</taxon>
        <taxon>Bacteroidota</taxon>
        <taxon>Bacteroidia</taxon>
        <taxon>Bacteroidales</taxon>
        <taxon>Bacteroidaceae</taxon>
        <taxon>Phocaeicola</taxon>
    </lineage>
</organism>
<feature type="transmembrane region" description="Helical" evidence="1">
    <location>
        <begin position="59"/>
        <end position="82"/>
    </location>
</feature>
<evidence type="ECO:0000256" key="1">
    <source>
        <dbReference type="SAM" id="Phobius"/>
    </source>
</evidence>
<name>A0A3E4VZ17_9BACT</name>
<comment type="caution">
    <text evidence="2">The sequence shown here is derived from an EMBL/GenBank/DDBJ whole genome shotgun (WGS) entry which is preliminary data.</text>
</comment>
<keyword evidence="1" id="KW-1133">Transmembrane helix</keyword>
<proteinExistence type="predicted"/>
<dbReference type="AlphaFoldDB" id="A0A3E4VZ17"/>
<feature type="transmembrane region" description="Helical" evidence="1">
    <location>
        <begin position="34"/>
        <end position="53"/>
    </location>
</feature>
<dbReference type="EMBL" id="QSTF01000057">
    <property type="protein sequence ID" value="RGM35182.1"/>
    <property type="molecule type" value="Genomic_DNA"/>
</dbReference>
<keyword evidence="1" id="KW-0812">Transmembrane</keyword>
<keyword evidence="1" id="KW-0472">Membrane</keyword>
<protein>
    <submittedName>
        <fullName evidence="2">Uncharacterized protein</fullName>
    </submittedName>
</protein>
<reference evidence="2 3" key="1">
    <citation type="submission" date="2018-08" db="EMBL/GenBank/DDBJ databases">
        <title>A genome reference for cultivated species of the human gut microbiota.</title>
        <authorList>
            <person name="Zou Y."/>
            <person name="Xue W."/>
            <person name="Luo G."/>
        </authorList>
    </citation>
    <scope>NUCLEOTIDE SEQUENCE [LARGE SCALE GENOMIC DNA]</scope>
    <source>
        <strain evidence="2 3">OM08-14</strain>
    </source>
</reference>
<sequence>MLRQLASFFNFFEVIPAFYANFENQTFIKKTMLLRILGYLCQLCFIIGLYYGLKSQEAFLQYTVCILAILILLQRIFIDLFWKKENT</sequence>